<dbReference type="InterPro" id="IPR004837">
    <property type="entry name" value="NaCa_Exmemb"/>
</dbReference>
<evidence type="ECO:0000256" key="5">
    <source>
        <dbReference type="SAM" id="Phobius"/>
    </source>
</evidence>
<proteinExistence type="predicted"/>
<evidence type="ECO:0000313" key="7">
    <source>
        <dbReference type="EMBL" id="KTD30888.1"/>
    </source>
</evidence>
<dbReference type="Proteomes" id="UP000254040">
    <property type="component" value="Unassembled WGS sequence"/>
</dbReference>
<organism evidence="8 10">
    <name type="scientific">Legionella moravica</name>
    <dbReference type="NCBI Taxonomy" id="39962"/>
    <lineage>
        <taxon>Bacteria</taxon>
        <taxon>Pseudomonadati</taxon>
        <taxon>Pseudomonadota</taxon>
        <taxon>Gammaproteobacteria</taxon>
        <taxon>Legionellales</taxon>
        <taxon>Legionellaceae</taxon>
        <taxon>Legionella</taxon>
    </lineage>
</organism>
<dbReference type="PANTHER" id="PTHR10846:SF8">
    <property type="entry name" value="INNER MEMBRANE PROTEIN YRBG"/>
    <property type="match status" value="1"/>
</dbReference>
<dbReference type="InterPro" id="IPR044880">
    <property type="entry name" value="NCX_ion-bd_dom_sf"/>
</dbReference>
<feature type="domain" description="Sodium/calcium exchanger membrane region" evidence="6">
    <location>
        <begin position="4"/>
        <end position="143"/>
    </location>
</feature>
<dbReference type="Pfam" id="PF01699">
    <property type="entry name" value="Na_Ca_ex"/>
    <property type="match status" value="2"/>
</dbReference>
<feature type="transmembrane region" description="Helical" evidence="5">
    <location>
        <begin position="236"/>
        <end position="258"/>
    </location>
</feature>
<dbReference type="GO" id="GO:0005262">
    <property type="term" value="F:calcium channel activity"/>
    <property type="evidence" value="ECO:0007669"/>
    <property type="project" value="TreeGrafter"/>
</dbReference>
<comment type="subcellular location">
    <subcellularLocation>
        <location evidence="1">Membrane</location>
        <topology evidence="1">Multi-pass membrane protein</topology>
    </subcellularLocation>
</comment>
<dbReference type="Gene3D" id="1.20.1420.30">
    <property type="entry name" value="NCX, central ion-binding region"/>
    <property type="match status" value="1"/>
</dbReference>
<dbReference type="GO" id="GO:0005886">
    <property type="term" value="C:plasma membrane"/>
    <property type="evidence" value="ECO:0007669"/>
    <property type="project" value="TreeGrafter"/>
</dbReference>
<protein>
    <submittedName>
        <fullName evidence="8">Ca2 /Na antiporter</fullName>
    </submittedName>
    <submittedName>
        <fullName evidence="7">Na/Ca antiporter</fullName>
    </submittedName>
</protein>
<evidence type="ECO:0000256" key="4">
    <source>
        <dbReference type="ARBA" id="ARBA00023136"/>
    </source>
</evidence>
<dbReference type="GO" id="GO:0006874">
    <property type="term" value="P:intracellular calcium ion homeostasis"/>
    <property type="evidence" value="ECO:0007669"/>
    <property type="project" value="TreeGrafter"/>
</dbReference>
<gene>
    <name evidence="8" type="primary">eCM27</name>
    <name evidence="7" type="ORF">Lmor_2995</name>
    <name evidence="8" type="ORF">NCTC12239_02228</name>
</gene>
<dbReference type="NCBIfam" id="TIGR00367">
    <property type="entry name" value="calcium/sodium antiporter"/>
    <property type="match status" value="1"/>
</dbReference>
<dbReference type="GO" id="GO:0008273">
    <property type="term" value="F:calcium, potassium:sodium antiporter activity"/>
    <property type="evidence" value="ECO:0007669"/>
    <property type="project" value="TreeGrafter"/>
</dbReference>
<dbReference type="Proteomes" id="UP000054985">
    <property type="component" value="Unassembled WGS sequence"/>
</dbReference>
<reference evidence="8 10" key="2">
    <citation type="submission" date="2018-06" db="EMBL/GenBank/DDBJ databases">
        <authorList>
            <consortium name="Pathogen Informatics"/>
            <person name="Doyle S."/>
        </authorList>
    </citation>
    <scope>NUCLEOTIDE SEQUENCE [LARGE SCALE GENOMIC DNA]</scope>
    <source>
        <strain evidence="8 10">NCTC12239</strain>
    </source>
</reference>
<name>A0A378JX46_9GAMM</name>
<dbReference type="RefSeq" id="WP_028385204.1">
    <property type="nucleotide sequence ID" value="NZ_CAAAJG010000062.1"/>
</dbReference>
<feature type="transmembrane region" description="Helical" evidence="5">
    <location>
        <begin position="37"/>
        <end position="61"/>
    </location>
</feature>
<keyword evidence="2 5" id="KW-0812">Transmembrane</keyword>
<dbReference type="AlphaFoldDB" id="A0A378JX46"/>
<evidence type="ECO:0000313" key="9">
    <source>
        <dbReference type="Proteomes" id="UP000054985"/>
    </source>
</evidence>
<dbReference type="STRING" id="39962.Lmor_2995"/>
<feature type="transmembrane region" description="Helical" evidence="5">
    <location>
        <begin position="169"/>
        <end position="190"/>
    </location>
</feature>
<evidence type="ECO:0000313" key="8">
    <source>
        <dbReference type="EMBL" id="STX63285.1"/>
    </source>
</evidence>
<dbReference type="PANTHER" id="PTHR10846">
    <property type="entry name" value="SODIUM/POTASSIUM/CALCIUM EXCHANGER"/>
    <property type="match status" value="1"/>
</dbReference>
<feature type="transmembrane region" description="Helical" evidence="5">
    <location>
        <begin position="73"/>
        <end position="91"/>
    </location>
</feature>
<evidence type="ECO:0000313" key="10">
    <source>
        <dbReference type="Proteomes" id="UP000254040"/>
    </source>
</evidence>
<dbReference type="InterPro" id="IPR004481">
    <property type="entry name" value="K/Na/Ca-exchanger"/>
</dbReference>
<evidence type="ECO:0000256" key="2">
    <source>
        <dbReference type="ARBA" id="ARBA00022692"/>
    </source>
</evidence>
<evidence type="ECO:0000256" key="3">
    <source>
        <dbReference type="ARBA" id="ARBA00022989"/>
    </source>
</evidence>
<dbReference type="OrthoDB" id="9794225at2"/>
<accession>A0A378JX46</accession>
<keyword evidence="9" id="KW-1185">Reference proteome</keyword>
<evidence type="ECO:0000259" key="6">
    <source>
        <dbReference type="Pfam" id="PF01699"/>
    </source>
</evidence>
<feature type="transmembrane region" description="Helical" evidence="5">
    <location>
        <begin position="296"/>
        <end position="315"/>
    </location>
</feature>
<reference evidence="7 9" key="1">
    <citation type="submission" date="2015-11" db="EMBL/GenBank/DDBJ databases">
        <title>Genomic analysis of 38 Legionella species identifies large and diverse effector repertoires.</title>
        <authorList>
            <person name="Burstein D."/>
            <person name="Amaro F."/>
            <person name="Zusman T."/>
            <person name="Lifshitz Z."/>
            <person name="Cohen O."/>
            <person name="Gilbert J.A."/>
            <person name="Pupko T."/>
            <person name="Shuman H.A."/>
            <person name="Segal G."/>
        </authorList>
    </citation>
    <scope>NUCLEOTIDE SEQUENCE [LARGE SCALE GENOMIC DNA]</scope>
    <source>
        <strain evidence="7 9">ATCC 43877</strain>
    </source>
</reference>
<feature type="domain" description="Sodium/calcium exchanger membrane region" evidence="6">
    <location>
        <begin position="174"/>
        <end position="313"/>
    </location>
</feature>
<feature type="transmembrane region" description="Helical" evidence="5">
    <location>
        <begin position="130"/>
        <end position="149"/>
    </location>
</feature>
<dbReference type="EMBL" id="UGOG01000001">
    <property type="protein sequence ID" value="STX63285.1"/>
    <property type="molecule type" value="Genomic_DNA"/>
</dbReference>
<feature type="transmembrane region" description="Helical" evidence="5">
    <location>
        <begin position="103"/>
        <end position="123"/>
    </location>
</feature>
<dbReference type="EMBL" id="LNYN01000042">
    <property type="protein sequence ID" value="KTD30888.1"/>
    <property type="molecule type" value="Genomic_DNA"/>
</dbReference>
<feature type="transmembrane region" description="Helical" evidence="5">
    <location>
        <begin position="270"/>
        <end position="290"/>
    </location>
</feature>
<evidence type="ECO:0000256" key="1">
    <source>
        <dbReference type="ARBA" id="ARBA00004141"/>
    </source>
</evidence>
<sequence length="319" mass="34355">MNTILILIVSFIALLWAANHLVTGVSGLAVRFNLSPLIIGLTIVAIGTSAPEIAISILSALKDKNDLAIGNAIGSNIANIGLVLGITILIKPNTMNFATLKKAYPILIITMLFAYSLILDGFLGKTDGCLLLIACIGAISFFIYLANHAPKRDPFFNEFKAAVNSNRSIGTNLLSTFLGLIILPLSAKYIILCSTTIAQWCGVNEVTIGLTIIAFGTTLPELATSITAALKGEEEIAIGTILGSNIYNFLLILAFPALINPSKISNIVLWRDMPVLIALTVLLIFLNYHYKKKLSPWHGGILVLVYCSYIISLILKARI</sequence>
<keyword evidence="4 5" id="KW-0472">Membrane</keyword>
<keyword evidence="3 5" id="KW-1133">Transmembrane helix</keyword>